<comment type="subcellular location">
    <subcellularLocation>
        <location evidence="1">Nucleus</location>
    </subcellularLocation>
</comment>
<dbReference type="PANTHER" id="PTHR23235:SF142">
    <property type="entry name" value="ZINC FINGER PROTEIN 384"/>
    <property type="match status" value="1"/>
</dbReference>
<name>A0A093C1A0_9AVES</name>
<evidence type="ECO:0000256" key="11">
    <source>
        <dbReference type="PROSITE-ProRule" id="PRU00042"/>
    </source>
</evidence>
<feature type="domain" description="C2H2-type" evidence="12">
    <location>
        <begin position="1"/>
        <end position="28"/>
    </location>
</feature>
<comment type="similarity">
    <text evidence="2">Belongs to the krueppel C2H2-type zinc-finger protein family.</text>
</comment>
<evidence type="ECO:0000256" key="8">
    <source>
        <dbReference type="ARBA" id="ARBA00023125"/>
    </source>
</evidence>
<feature type="non-terminal residue" evidence="13">
    <location>
        <position position="1"/>
    </location>
</feature>
<dbReference type="GO" id="GO:0005634">
    <property type="term" value="C:nucleus"/>
    <property type="evidence" value="ECO:0007669"/>
    <property type="project" value="UniProtKB-SubCell"/>
</dbReference>
<dbReference type="PROSITE" id="PS50157">
    <property type="entry name" value="ZINC_FINGER_C2H2_2"/>
    <property type="match status" value="2"/>
</dbReference>
<evidence type="ECO:0000259" key="12">
    <source>
        <dbReference type="PROSITE" id="PS50157"/>
    </source>
</evidence>
<dbReference type="SMART" id="SM00355">
    <property type="entry name" value="ZnF_C2H2"/>
    <property type="match status" value="2"/>
</dbReference>
<evidence type="ECO:0000313" key="13">
    <source>
        <dbReference type="EMBL" id="KFV06022.1"/>
    </source>
</evidence>
<dbReference type="Gene3D" id="3.30.160.60">
    <property type="entry name" value="Classic Zinc Finger"/>
    <property type="match status" value="2"/>
</dbReference>
<dbReference type="PANTHER" id="PTHR23235">
    <property type="entry name" value="KRUEPPEL-LIKE TRANSCRIPTION FACTOR"/>
    <property type="match status" value="1"/>
</dbReference>
<evidence type="ECO:0000256" key="9">
    <source>
        <dbReference type="ARBA" id="ARBA00023163"/>
    </source>
</evidence>
<keyword evidence="3" id="KW-0479">Metal-binding</keyword>
<organism evidence="13 14">
    <name type="scientific">Pterocles gutturalis</name>
    <name type="common">yellow-throated sandgrouse</name>
    <dbReference type="NCBI Taxonomy" id="240206"/>
    <lineage>
        <taxon>Eukaryota</taxon>
        <taxon>Metazoa</taxon>
        <taxon>Chordata</taxon>
        <taxon>Craniata</taxon>
        <taxon>Vertebrata</taxon>
        <taxon>Euteleostomi</taxon>
        <taxon>Archelosauria</taxon>
        <taxon>Archosauria</taxon>
        <taxon>Dinosauria</taxon>
        <taxon>Saurischia</taxon>
        <taxon>Theropoda</taxon>
        <taxon>Coelurosauria</taxon>
        <taxon>Aves</taxon>
        <taxon>Neognathae</taxon>
        <taxon>Neoaves</taxon>
        <taxon>Columbimorphae</taxon>
        <taxon>Pterocliformes</taxon>
        <taxon>Pteroclidae</taxon>
        <taxon>Pterocles</taxon>
    </lineage>
</organism>
<evidence type="ECO:0000256" key="4">
    <source>
        <dbReference type="ARBA" id="ARBA00022737"/>
    </source>
</evidence>
<accession>A0A093C1A0</accession>
<evidence type="ECO:0000256" key="2">
    <source>
        <dbReference type="ARBA" id="ARBA00006991"/>
    </source>
</evidence>
<dbReference type="InterPro" id="IPR036236">
    <property type="entry name" value="Znf_C2H2_sf"/>
</dbReference>
<keyword evidence="9" id="KW-0804">Transcription</keyword>
<dbReference type="GO" id="GO:0000978">
    <property type="term" value="F:RNA polymerase II cis-regulatory region sequence-specific DNA binding"/>
    <property type="evidence" value="ECO:0007669"/>
    <property type="project" value="TreeGrafter"/>
</dbReference>
<keyword evidence="5 11" id="KW-0863">Zinc-finger</keyword>
<evidence type="ECO:0000256" key="1">
    <source>
        <dbReference type="ARBA" id="ARBA00004123"/>
    </source>
</evidence>
<dbReference type="GO" id="GO:0000981">
    <property type="term" value="F:DNA-binding transcription factor activity, RNA polymerase II-specific"/>
    <property type="evidence" value="ECO:0007669"/>
    <property type="project" value="TreeGrafter"/>
</dbReference>
<keyword evidence="14" id="KW-1185">Reference proteome</keyword>
<dbReference type="Pfam" id="PF00096">
    <property type="entry name" value="zf-C2H2"/>
    <property type="match status" value="1"/>
</dbReference>
<protein>
    <submittedName>
        <fullName evidence="13">Zinc finger protein 329</fullName>
    </submittedName>
</protein>
<dbReference type="Proteomes" id="UP000053149">
    <property type="component" value="Unassembled WGS sequence"/>
</dbReference>
<evidence type="ECO:0000256" key="5">
    <source>
        <dbReference type="ARBA" id="ARBA00022771"/>
    </source>
</evidence>
<dbReference type="GO" id="GO:0008270">
    <property type="term" value="F:zinc ion binding"/>
    <property type="evidence" value="ECO:0007669"/>
    <property type="project" value="UniProtKB-KW"/>
</dbReference>
<dbReference type="SUPFAM" id="SSF57667">
    <property type="entry name" value="beta-beta-alpha zinc fingers"/>
    <property type="match status" value="1"/>
</dbReference>
<proteinExistence type="inferred from homology"/>
<keyword evidence="6" id="KW-0862">Zinc</keyword>
<dbReference type="PROSITE" id="PS00028">
    <property type="entry name" value="ZINC_FINGER_C2H2_1"/>
    <property type="match status" value="2"/>
</dbReference>
<evidence type="ECO:0000256" key="6">
    <source>
        <dbReference type="ARBA" id="ARBA00022833"/>
    </source>
</evidence>
<feature type="non-terminal residue" evidence="13">
    <location>
        <position position="56"/>
    </location>
</feature>
<evidence type="ECO:0000256" key="7">
    <source>
        <dbReference type="ARBA" id="ARBA00023015"/>
    </source>
</evidence>
<dbReference type="FunFam" id="3.30.160.60:FF:000100">
    <property type="entry name" value="Zinc finger 45-like"/>
    <property type="match status" value="1"/>
</dbReference>
<evidence type="ECO:0000256" key="10">
    <source>
        <dbReference type="ARBA" id="ARBA00023242"/>
    </source>
</evidence>
<keyword evidence="8" id="KW-0238">DNA-binding</keyword>
<evidence type="ECO:0000256" key="3">
    <source>
        <dbReference type="ARBA" id="ARBA00022723"/>
    </source>
</evidence>
<evidence type="ECO:0000313" key="14">
    <source>
        <dbReference type="Proteomes" id="UP000053149"/>
    </source>
</evidence>
<gene>
    <name evidence="13" type="ORF">N339_12760</name>
</gene>
<dbReference type="InterPro" id="IPR013087">
    <property type="entry name" value="Znf_C2H2_type"/>
</dbReference>
<dbReference type="FunFam" id="3.30.160.60:FF:001156">
    <property type="entry name" value="Zinc finger protein 407"/>
    <property type="match status" value="1"/>
</dbReference>
<keyword evidence="10" id="KW-0539">Nucleus</keyword>
<keyword evidence="7" id="KW-0805">Transcription regulation</keyword>
<dbReference type="EMBL" id="KL231459">
    <property type="protein sequence ID" value="KFV06022.1"/>
    <property type="molecule type" value="Genomic_DNA"/>
</dbReference>
<reference evidence="13 14" key="1">
    <citation type="submission" date="2014-04" db="EMBL/GenBank/DDBJ databases">
        <title>Genome evolution of avian class.</title>
        <authorList>
            <person name="Zhang G."/>
            <person name="Li C."/>
        </authorList>
    </citation>
    <scope>NUCLEOTIDE SEQUENCE [LARGE SCALE GENOMIC DNA]</scope>
    <source>
        <strain evidence="13">BGI_N339</strain>
    </source>
</reference>
<sequence length="56" mass="6328">YKCTQCEKSFSCASALTQHQAEHSGQRIFECVNCGDRFTRSSSLILHLKTHKGEKP</sequence>
<feature type="domain" description="C2H2-type" evidence="12">
    <location>
        <begin position="29"/>
        <end position="56"/>
    </location>
</feature>
<dbReference type="Pfam" id="PF13894">
    <property type="entry name" value="zf-C2H2_4"/>
    <property type="match status" value="1"/>
</dbReference>
<keyword evidence="4" id="KW-0677">Repeat</keyword>
<dbReference type="AlphaFoldDB" id="A0A093C1A0"/>